<dbReference type="OrthoDB" id="263957at2759"/>
<dbReference type="SUPFAM" id="SSF103473">
    <property type="entry name" value="MFS general substrate transporter"/>
    <property type="match status" value="1"/>
</dbReference>
<dbReference type="GO" id="GO:0005886">
    <property type="term" value="C:plasma membrane"/>
    <property type="evidence" value="ECO:0007669"/>
    <property type="project" value="UniProtKB-SubCell"/>
</dbReference>
<evidence type="ECO:0000256" key="10">
    <source>
        <dbReference type="ARBA" id="ARBA00030646"/>
    </source>
</evidence>
<feature type="transmembrane region" description="Helical" evidence="12">
    <location>
        <begin position="89"/>
        <end position="108"/>
    </location>
</feature>
<comment type="caution">
    <text evidence="13">The sequence shown here is derived from an EMBL/GenBank/DDBJ whole genome shotgun (WGS) entry which is preliminary data.</text>
</comment>
<feature type="transmembrane region" description="Helical" evidence="12">
    <location>
        <begin position="44"/>
        <end position="62"/>
    </location>
</feature>
<protein>
    <recommendedName>
        <fullName evidence="3">Molybdate-anion transporter</fullName>
    </recommendedName>
    <alternativeName>
        <fullName evidence="10">Major facilitator superfamily domain-containing protein 5</fullName>
    </alternativeName>
    <alternativeName>
        <fullName evidence="11">Molybdate transporter 2 homolog</fullName>
    </alternativeName>
</protein>
<feature type="transmembrane region" description="Helical" evidence="12">
    <location>
        <begin position="387"/>
        <end position="408"/>
    </location>
</feature>
<dbReference type="GO" id="GO:0006811">
    <property type="term" value="P:monoatomic ion transport"/>
    <property type="evidence" value="ECO:0007669"/>
    <property type="project" value="UniProtKB-KW"/>
</dbReference>
<evidence type="ECO:0000256" key="1">
    <source>
        <dbReference type="ARBA" id="ARBA00003019"/>
    </source>
</evidence>
<evidence type="ECO:0000256" key="9">
    <source>
        <dbReference type="ARBA" id="ARBA00023136"/>
    </source>
</evidence>
<dbReference type="Gene3D" id="1.20.1250.20">
    <property type="entry name" value="MFS general substrate transporter like domains"/>
    <property type="match status" value="1"/>
</dbReference>
<keyword evidence="7 12" id="KW-1133">Transmembrane helix</keyword>
<dbReference type="PANTHER" id="PTHR23516">
    <property type="entry name" value="SAM (S-ADENOSYL METHIONINE) TRANSPORTER"/>
    <property type="match status" value="1"/>
</dbReference>
<dbReference type="Proteomes" id="UP000297716">
    <property type="component" value="Unassembled WGS sequence"/>
</dbReference>
<feature type="transmembrane region" description="Helical" evidence="12">
    <location>
        <begin position="244"/>
        <end position="261"/>
    </location>
</feature>
<reference evidence="13 14" key="1">
    <citation type="submission" date="2019-03" db="EMBL/GenBank/DDBJ databases">
        <title>Draft genome sequence of Xylaria hypoxylon DSM 108379, a ubiquitous saprotrophic-parasitic fungi on hardwood.</title>
        <authorList>
            <person name="Buettner E."/>
            <person name="Leonhardt S."/>
            <person name="Gebauer A.M."/>
            <person name="Liers C."/>
            <person name="Hofrichter M."/>
            <person name="Kellner H."/>
        </authorList>
    </citation>
    <scope>NUCLEOTIDE SEQUENCE [LARGE SCALE GENOMIC DNA]</scope>
    <source>
        <strain evidence="13 14">DSM 108379</strain>
    </source>
</reference>
<feature type="transmembrane region" description="Helical" evidence="12">
    <location>
        <begin position="294"/>
        <end position="317"/>
    </location>
</feature>
<organism evidence="13 14">
    <name type="scientific">Xylaria hypoxylon</name>
    <dbReference type="NCBI Taxonomy" id="37992"/>
    <lineage>
        <taxon>Eukaryota</taxon>
        <taxon>Fungi</taxon>
        <taxon>Dikarya</taxon>
        <taxon>Ascomycota</taxon>
        <taxon>Pezizomycotina</taxon>
        <taxon>Sordariomycetes</taxon>
        <taxon>Xylariomycetidae</taxon>
        <taxon>Xylariales</taxon>
        <taxon>Xylariaceae</taxon>
        <taxon>Xylaria</taxon>
    </lineage>
</organism>
<gene>
    <name evidence="13" type="ORF">E0Z10_g5228</name>
</gene>
<keyword evidence="4" id="KW-0813">Transport</keyword>
<evidence type="ECO:0000256" key="2">
    <source>
        <dbReference type="ARBA" id="ARBA00004651"/>
    </source>
</evidence>
<dbReference type="InterPro" id="IPR036259">
    <property type="entry name" value="MFS_trans_sf"/>
</dbReference>
<dbReference type="AlphaFoldDB" id="A0A4Z0YYF5"/>
<evidence type="ECO:0000256" key="7">
    <source>
        <dbReference type="ARBA" id="ARBA00022989"/>
    </source>
</evidence>
<comment type="function">
    <text evidence="1">Mediates high-affinity intracellular uptake of the rare oligo-element molybdenum.</text>
</comment>
<feature type="transmembrane region" description="Helical" evidence="12">
    <location>
        <begin position="214"/>
        <end position="238"/>
    </location>
</feature>
<comment type="subcellular location">
    <subcellularLocation>
        <location evidence="2">Cell membrane</location>
        <topology evidence="2">Multi-pass membrane protein</topology>
    </subcellularLocation>
</comment>
<evidence type="ECO:0000256" key="5">
    <source>
        <dbReference type="ARBA" id="ARBA00022475"/>
    </source>
</evidence>
<feature type="transmembrane region" description="Helical" evidence="12">
    <location>
        <begin position="120"/>
        <end position="141"/>
    </location>
</feature>
<feature type="transmembrane region" description="Helical" evidence="12">
    <location>
        <begin position="173"/>
        <end position="193"/>
    </location>
</feature>
<proteinExistence type="predicted"/>
<evidence type="ECO:0000313" key="14">
    <source>
        <dbReference type="Proteomes" id="UP000297716"/>
    </source>
</evidence>
<dbReference type="EMBL" id="SKBN01000091">
    <property type="protein sequence ID" value="TGJ83533.1"/>
    <property type="molecule type" value="Genomic_DNA"/>
</dbReference>
<sequence length="539" mass="59405">MAKVAPMGQSSIHHELDRFNVCRPCVKIGRDLFTHSSVSVIMDYYQVCFGGLILLSGVLLVSQPTRRHQLEQQGVTRISKHPESRWYKVYALAVAADWLQGPYLFSLYMDEYGLAPNLVLNLYLTDFATTAISAYFIGALADKYGRKLYCMIYCVSYALSCFLTVVPVTPLLFLGRILGGISTSILFTVFDSWMVTNFHQGKLAEDGCDLSRTYAATSFISSLAAILSGLMGEVLVWATGTKKNPFLMSIVLLWSALHMIWPHWGENFGVSVSAKPTQAATRRSLWSVLKTPSILALTFASTMFDGSMNLFVFYWIPALSSLYKSAGELPYGIIYSSFMAVSMAGALAFNIIMNKQIVKYTQLLVGVLLVAGFCFVKLAGAKTETGAFWLFCLLEACIGIFTPCVGYLKGTLIDDDTRATVYSIMRTPFNIVVIVSLVMAKGNDNIGGIVRVCIDDRERGALLPSLHHEPSSGPDRSRRANDENKVNALLVYPGPDLPEHLAVELLSESHNARPQQCRTPGYARLLASGLVAAYPTSRR</sequence>
<feature type="transmembrane region" description="Helical" evidence="12">
    <location>
        <begin position="148"/>
        <end position="167"/>
    </location>
</feature>
<evidence type="ECO:0000256" key="3">
    <source>
        <dbReference type="ARBA" id="ARBA00021242"/>
    </source>
</evidence>
<keyword evidence="9 12" id="KW-0472">Membrane</keyword>
<keyword evidence="6 12" id="KW-0812">Transmembrane</keyword>
<feature type="transmembrane region" description="Helical" evidence="12">
    <location>
        <begin position="329"/>
        <end position="351"/>
    </location>
</feature>
<dbReference type="PANTHER" id="PTHR23516:SF1">
    <property type="entry name" value="MOLYBDATE-ANION TRANSPORTER"/>
    <property type="match status" value="1"/>
</dbReference>
<evidence type="ECO:0000256" key="8">
    <source>
        <dbReference type="ARBA" id="ARBA00023065"/>
    </source>
</evidence>
<dbReference type="GO" id="GO:0015098">
    <property type="term" value="F:molybdate ion transmembrane transporter activity"/>
    <property type="evidence" value="ECO:0007669"/>
    <property type="project" value="InterPro"/>
</dbReference>
<evidence type="ECO:0000256" key="6">
    <source>
        <dbReference type="ARBA" id="ARBA00022692"/>
    </source>
</evidence>
<evidence type="ECO:0000256" key="4">
    <source>
        <dbReference type="ARBA" id="ARBA00022448"/>
    </source>
</evidence>
<feature type="transmembrane region" description="Helical" evidence="12">
    <location>
        <begin position="363"/>
        <end position="381"/>
    </location>
</feature>
<keyword evidence="14" id="KW-1185">Reference proteome</keyword>
<keyword evidence="5" id="KW-1003">Cell membrane</keyword>
<keyword evidence="8" id="KW-0406">Ion transport</keyword>
<name>A0A4Z0YYF5_9PEZI</name>
<dbReference type="Pfam" id="PF05631">
    <property type="entry name" value="MFS_5"/>
    <property type="match status" value="1"/>
</dbReference>
<accession>A0A4Z0YYF5</accession>
<evidence type="ECO:0000313" key="13">
    <source>
        <dbReference type="EMBL" id="TGJ83533.1"/>
    </source>
</evidence>
<evidence type="ECO:0000256" key="12">
    <source>
        <dbReference type="SAM" id="Phobius"/>
    </source>
</evidence>
<evidence type="ECO:0000256" key="11">
    <source>
        <dbReference type="ARBA" id="ARBA00032555"/>
    </source>
</evidence>
<dbReference type="InterPro" id="IPR008509">
    <property type="entry name" value="MOT2/MFSD5"/>
</dbReference>